<dbReference type="Proteomes" id="UP001157017">
    <property type="component" value="Unassembled WGS sequence"/>
</dbReference>
<keyword evidence="2" id="KW-1185">Reference proteome</keyword>
<sequence length="117" mass="12758">MAAGGRMVWCAEAMVTDRVPASRTTRRWVLQRAFRSGNTHTRALVALAGSPAGRLRVRLRVVPEGLVRVVGGVVRVVQGVVTRDLGRRVRGVRTICRGAGMVAGTWGIVYSEYARRS</sequence>
<evidence type="ECO:0000313" key="2">
    <source>
        <dbReference type="Proteomes" id="UP001157017"/>
    </source>
</evidence>
<comment type="caution">
    <text evidence="1">The sequence shown here is derived from an EMBL/GenBank/DDBJ whole genome shotgun (WGS) entry which is preliminary data.</text>
</comment>
<proteinExistence type="predicted"/>
<name>A0ABQ6JDF3_9ACTN</name>
<evidence type="ECO:0000313" key="1">
    <source>
        <dbReference type="EMBL" id="GMA86217.1"/>
    </source>
</evidence>
<accession>A0ABQ6JDF3</accession>
<dbReference type="EMBL" id="BSUZ01000001">
    <property type="protein sequence ID" value="GMA86217.1"/>
    <property type="molecule type" value="Genomic_DNA"/>
</dbReference>
<protein>
    <submittedName>
        <fullName evidence="1">Uncharacterized protein</fullName>
    </submittedName>
</protein>
<reference evidence="2" key="1">
    <citation type="journal article" date="2019" name="Int. J. Syst. Evol. Microbiol.">
        <title>The Global Catalogue of Microorganisms (GCM) 10K type strain sequencing project: providing services to taxonomists for standard genome sequencing and annotation.</title>
        <authorList>
            <consortium name="The Broad Institute Genomics Platform"/>
            <consortium name="The Broad Institute Genome Sequencing Center for Infectious Disease"/>
            <person name="Wu L."/>
            <person name="Ma J."/>
        </authorList>
    </citation>
    <scope>NUCLEOTIDE SEQUENCE [LARGE SCALE GENOMIC DNA]</scope>
    <source>
        <strain evidence="2">NBRC 108730</strain>
    </source>
</reference>
<organism evidence="1 2">
    <name type="scientific">Angustibacter aerolatus</name>
    <dbReference type="NCBI Taxonomy" id="1162965"/>
    <lineage>
        <taxon>Bacteria</taxon>
        <taxon>Bacillati</taxon>
        <taxon>Actinomycetota</taxon>
        <taxon>Actinomycetes</taxon>
        <taxon>Kineosporiales</taxon>
        <taxon>Kineosporiaceae</taxon>
    </lineage>
</organism>
<gene>
    <name evidence="1" type="ORF">GCM10025868_14670</name>
</gene>